<name>A0A645HBY0_9ZZZZ</name>
<dbReference type="AlphaFoldDB" id="A0A645HBY0"/>
<evidence type="ECO:0008006" key="2">
    <source>
        <dbReference type="Google" id="ProtNLM"/>
    </source>
</evidence>
<sequence length="119" mass="12965">MGLHEEAEKATTFSLQCGDLADSVYASAAATLSQFSGRKKNFSEALYWANESLSKAPNQIYGLSLKAHSLLYMGRKAEAAEVFAQALKKLKDTPHIPKAGFDIDISESVLLKGLEEARK</sequence>
<accession>A0A645HBY0</accession>
<protein>
    <recommendedName>
        <fullName evidence="2">MalT-like TPR region domain-containing protein</fullName>
    </recommendedName>
</protein>
<dbReference type="SUPFAM" id="SSF48452">
    <property type="entry name" value="TPR-like"/>
    <property type="match status" value="1"/>
</dbReference>
<dbReference type="EMBL" id="VSSQ01089939">
    <property type="protein sequence ID" value="MPN36026.1"/>
    <property type="molecule type" value="Genomic_DNA"/>
</dbReference>
<reference evidence="1" key="1">
    <citation type="submission" date="2019-08" db="EMBL/GenBank/DDBJ databases">
        <authorList>
            <person name="Kucharzyk K."/>
            <person name="Murdoch R.W."/>
            <person name="Higgins S."/>
            <person name="Loffler F."/>
        </authorList>
    </citation>
    <scope>NUCLEOTIDE SEQUENCE</scope>
</reference>
<organism evidence="1">
    <name type="scientific">bioreactor metagenome</name>
    <dbReference type="NCBI Taxonomy" id="1076179"/>
    <lineage>
        <taxon>unclassified sequences</taxon>
        <taxon>metagenomes</taxon>
        <taxon>ecological metagenomes</taxon>
    </lineage>
</organism>
<comment type="caution">
    <text evidence="1">The sequence shown here is derived from an EMBL/GenBank/DDBJ whole genome shotgun (WGS) entry which is preliminary data.</text>
</comment>
<dbReference type="Gene3D" id="1.25.40.10">
    <property type="entry name" value="Tetratricopeptide repeat domain"/>
    <property type="match status" value="1"/>
</dbReference>
<evidence type="ECO:0000313" key="1">
    <source>
        <dbReference type="EMBL" id="MPN36026.1"/>
    </source>
</evidence>
<proteinExistence type="predicted"/>
<gene>
    <name evidence="1" type="ORF">SDC9_183531</name>
</gene>
<dbReference type="InterPro" id="IPR011990">
    <property type="entry name" value="TPR-like_helical_dom_sf"/>
</dbReference>